<dbReference type="Pfam" id="PF01381">
    <property type="entry name" value="HTH_3"/>
    <property type="match status" value="1"/>
</dbReference>
<dbReference type="InterPro" id="IPR010982">
    <property type="entry name" value="Lambda_DNA-bd_dom_sf"/>
</dbReference>
<proteinExistence type="predicted"/>
<sequence>MANIKLDEIFAICDQAKMEHLATYLNKHRLAQRSFAERVGCSPSFLSDLLAGRRVPGLSLAVRMERATGGEVKAVHWVPDVEAP</sequence>
<comment type="caution">
    <text evidence="2">The sequence shown here is derived from an EMBL/GenBank/DDBJ whole genome shotgun (WGS) entry which is preliminary data.</text>
</comment>
<reference evidence="2 3" key="1">
    <citation type="submission" date="2020-07" db="EMBL/GenBank/DDBJ databases">
        <title>Pseudogemmobacter sp. nov., isolated from poultry manure in Taiwan.</title>
        <authorList>
            <person name="Lin S.-Y."/>
            <person name="Tang Y.-S."/>
            <person name="Young C.-C."/>
        </authorList>
    </citation>
    <scope>NUCLEOTIDE SEQUENCE [LARGE SCALE GENOMIC DNA]</scope>
    <source>
        <strain evidence="2 3">CC-YST710</strain>
    </source>
</reference>
<evidence type="ECO:0000313" key="2">
    <source>
        <dbReference type="EMBL" id="MCB5412161.1"/>
    </source>
</evidence>
<feature type="domain" description="HTH cro/C1-type" evidence="1">
    <location>
        <begin position="21"/>
        <end position="75"/>
    </location>
</feature>
<keyword evidence="3" id="KW-1185">Reference proteome</keyword>
<accession>A0ABS8CRY2</accession>
<dbReference type="InterPro" id="IPR001387">
    <property type="entry name" value="Cro/C1-type_HTH"/>
</dbReference>
<organism evidence="2 3">
    <name type="scientific">Pseudogemmobacter faecipullorum</name>
    <dbReference type="NCBI Taxonomy" id="2755041"/>
    <lineage>
        <taxon>Bacteria</taxon>
        <taxon>Pseudomonadati</taxon>
        <taxon>Pseudomonadota</taxon>
        <taxon>Alphaproteobacteria</taxon>
        <taxon>Rhodobacterales</taxon>
        <taxon>Paracoccaceae</taxon>
        <taxon>Pseudogemmobacter</taxon>
    </lineage>
</organism>
<dbReference type="Proteomes" id="UP001198571">
    <property type="component" value="Unassembled WGS sequence"/>
</dbReference>
<evidence type="ECO:0000313" key="3">
    <source>
        <dbReference type="Proteomes" id="UP001198571"/>
    </source>
</evidence>
<dbReference type="Gene3D" id="1.10.260.40">
    <property type="entry name" value="lambda repressor-like DNA-binding domains"/>
    <property type="match status" value="1"/>
</dbReference>
<gene>
    <name evidence="2" type="ORF">H0485_19480</name>
</gene>
<dbReference type="EMBL" id="JACDXX010000031">
    <property type="protein sequence ID" value="MCB5412161.1"/>
    <property type="molecule type" value="Genomic_DNA"/>
</dbReference>
<dbReference type="SUPFAM" id="SSF47413">
    <property type="entry name" value="lambda repressor-like DNA-binding domains"/>
    <property type="match status" value="1"/>
</dbReference>
<dbReference type="SMART" id="SM00530">
    <property type="entry name" value="HTH_XRE"/>
    <property type="match status" value="1"/>
</dbReference>
<dbReference type="RefSeq" id="WP_226937585.1">
    <property type="nucleotide sequence ID" value="NZ_JACDXX010000031.1"/>
</dbReference>
<dbReference type="CDD" id="cd00093">
    <property type="entry name" value="HTH_XRE"/>
    <property type="match status" value="1"/>
</dbReference>
<name>A0ABS8CRY2_9RHOB</name>
<protein>
    <submittedName>
        <fullName evidence="2">Helix-turn-helix transcriptional regulator</fullName>
    </submittedName>
</protein>
<evidence type="ECO:0000259" key="1">
    <source>
        <dbReference type="PROSITE" id="PS50943"/>
    </source>
</evidence>
<dbReference type="PROSITE" id="PS50943">
    <property type="entry name" value="HTH_CROC1"/>
    <property type="match status" value="1"/>
</dbReference>